<reference evidence="3" key="1">
    <citation type="submission" date="2015-10" db="EMBL/GenBank/DDBJ databases">
        <authorList>
            <person name="Gilbert D.G."/>
        </authorList>
    </citation>
    <scope>NUCLEOTIDE SEQUENCE</scope>
</reference>
<dbReference type="AlphaFoldDB" id="A0A160V9T1"/>
<dbReference type="InterPro" id="IPR022002">
    <property type="entry name" value="ChsH2_Znr"/>
</dbReference>
<evidence type="ECO:0008006" key="4">
    <source>
        <dbReference type="Google" id="ProtNLM"/>
    </source>
</evidence>
<organism evidence="3">
    <name type="scientific">hydrothermal vent metagenome</name>
    <dbReference type="NCBI Taxonomy" id="652676"/>
    <lineage>
        <taxon>unclassified sequences</taxon>
        <taxon>metagenomes</taxon>
        <taxon>ecological metagenomes</taxon>
    </lineage>
</organism>
<sequence>MATYEYRGQRLDIPDNDSEYRGYFEAAGEHRLVVKKCGACGLLRGEPGPGCPWCPSLDWEWVEVSGNGTIFSYQIVAHTVVPALKDLAPFAIVLVELDEQSGQPTPEDGLRIVANLLDADLKPEKEENVAIGARVEVIFDDEPDGISIPHFKLSGEPPKGETWQHVL</sequence>
<dbReference type="PANTHER" id="PTHR34075:SF5">
    <property type="entry name" value="BLR3430 PROTEIN"/>
    <property type="match status" value="1"/>
</dbReference>
<accession>A0A160V9T1</accession>
<name>A0A160V9T1_9ZZZZ</name>
<evidence type="ECO:0000259" key="1">
    <source>
        <dbReference type="Pfam" id="PF01796"/>
    </source>
</evidence>
<dbReference type="InterPro" id="IPR012340">
    <property type="entry name" value="NA-bd_OB-fold"/>
</dbReference>
<dbReference type="InterPro" id="IPR002878">
    <property type="entry name" value="ChsH2_C"/>
</dbReference>
<dbReference type="EMBL" id="FAXA01000315">
    <property type="protein sequence ID" value="CUV02812.1"/>
    <property type="molecule type" value="Genomic_DNA"/>
</dbReference>
<feature type="domain" description="ChsH2 C-terminal OB-fold" evidence="1">
    <location>
        <begin position="61"/>
        <end position="139"/>
    </location>
</feature>
<proteinExistence type="predicted"/>
<protein>
    <recommendedName>
        <fullName evidence="4">DUF35 domain-containing protein</fullName>
    </recommendedName>
</protein>
<evidence type="ECO:0000313" key="3">
    <source>
        <dbReference type="EMBL" id="CUV02812.1"/>
    </source>
</evidence>
<dbReference type="SUPFAM" id="SSF50249">
    <property type="entry name" value="Nucleic acid-binding proteins"/>
    <property type="match status" value="1"/>
</dbReference>
<dbReference type="PANTHER" id="PTHR34075">
    <property type="entry name" value="BLR3430 PROTEIN"/>
    <property type="match status" value="1"/>
</dbReference>
<dbReference type="InterPro" id="IPR052513">
    <property type="entry name" value="Thioester_dehydratase-like"/>
</dbReference>
<gene>
    <name evidence="3" type="ORF">MGWOODY_Clf1197</name>
</gene>
<evidence type="ECO:0000259" key="2">
    <source>
        <dbReference type="Pfam" id="PF12172"/>
    </source>
</evidence>
<feature type="domain" description="ChsH2 rubredoxin-like zinc ribbon" evidence="2">
    <location>
        <begin position="24"/>
        <end position="60"/>
    </location>
</feature>
<dbReference type="Pfam" id="PF01796">
    <property type="entry name" value="OB_ChsH2_C"/>
    <property type="match status" value="1"/>
</dbReference>
<dbReference type="Pfam" id="PF12172">
    <property type="entry name" value="zf-ChsH2"/>
    <property type="match status" value="1"/>
</dbReference>